<dbReference type="CDD" id="cd17546">
    <property type="entry name" value="REC_hyHK_CKI1_RcsC-like"/>
    <property type="match status" value="1"/>
</dbReference>
<dbReference type="CDD" id="cd16936">
    <property type="entry name" value="HATPase_RsbW-like"/>
    <property type="match status" value="1"/>
</dbReference>
<dbReference type="GO" id="GO:0016791">
    <property type="term" value="F:phosphatase activity"/>
    <property type="evidence" value="ECO:0007669"/>
    <property type="project" value="TreeGrafter"/>
</dbReference>
<organism evidence="3">
    <name type="scientific">hydrothermal vent metagenome</name>
    <dbReference type="NCBI Taxonomy" id="652676"/>
    <lineage>
        <taxon>unclassified sequences</taxon>
        <taxon>metagenomes</taxon>
        <taxon>ecological metagenomes</taxon>
    </lineage>
</organism>
<dbReference type="Pfam" id="PF13581">
    <property type="entry name" value="HATPase_c_2"/>
    <property type="match status" value="1"/>
</dbReference>
<dbReference type="InterPro" id="IPR001789">
    <property type="entry name" value="Sig_transdc_resp-reg_receiver"/>
</dbReference>
<dbReference type="PROSITE" id="PS50110">
    <property type="entry name" value="RESPONSE_REGULATORY"/>
    <property type="match status" value="1"/>
</dbReference>
<evidence type="ECO:0000259" key="2">
    <source>
        <dbReference type="PROSITE" id="PS50110"/>
    </source>
</evidence>
<feature type="domain" description="Response regulatory" evidence="2">
    <location>
        <begin position="8"/>
        <end position="124"/>
    </location>
</feature>
<dbReference type="InterPro" id="IPR036457">
    <property type="entry name" value="PPM-type-like_dom_sf"/>
</dbReference>
<dbReference type="PANTHER" id="PTHR43156">
    <property type="entry name" value="STAGE II SPORULATION PROTEIN E-RELATED"/>
    <property type="match status" value="1"/>
</dbReference>
<dbReference type="InterPro" id="IPR011006">
    <property type="entry name" value="CheY-like_superfamily"/>
</dbReference>
<evidence type="ECO:0000256" key="1">
    <source>
        <dbReference type="ARBA" id="ARBA00022801"/>
    </source>
</evidence>
<dbReference type="GO" id="GO:0000160">
    <property type="term" value="P:phosphorelay signal transduction system"/>
    <property type="evidence" value="ECO:0007669"/>
    <property type="project" value="InterPro"/>
</dbReference>
<reference evidence="3" key="1">
    <citation type="submission" date="2018-06" db="EMBL/GenBank/DDBJ databases">
        <authorList>
            <person name="Zhirakovskaya E."/>
        </authorList>
    </citation>
    <scope>NUCLEOTIDE SEQUENCE</scope>
</reference>
<gene>
    <name evidence="3" type="ORF">MNBD_GAMMA14-1589</name>
</gene>
<proteinExistence type="predicted"/>
<dbReference type="AlphaFoldDB" id="A0A3B0Y4X4"/>
<protein>
    <submittedName>
        <fullName evidence="3">Serine phosphatase RsbU, regulator of sigma subunit</fullName>
    </submittedName>
</protein>
<evidence type="ECO:0000313" key="3">
    <source>
        <dbReference type="EMBL" id="VAW75785.1"/>
    </source>
</evidence>
<accession>A0A3B0Y4X4</accession>
<sequence length="566" mass="62877">MSTQPPARILIVEDEAASRMLIRAKLYTFGYELFEAGNGIEAVESFEQNHPDVILMDIHMPGMDGYEATRIIKERCHDNYVPIIIITAMDDERVIARCADAGGDDFLVKPLTPIVLDARIRSALQRRELYHTLQQQRRKLEQQRIHEEREQELARILFSRIAHLGCLDEAGIEYIASPLMVFNGDMLLAERTPYGALRVMLGDFTGHGLPAAVGSLPTAEIFYGMTKKGFHLSEVAAEINSKLYRILPSGIFCAAALIELNSETRQLQVWNGGLPHLLLFNKADNKVRHAFDSIHLALGILPPGSFDSCLENSIISPADSLIAYSDGIVETENTAGELYGDHRLIKRLHVEHGELSQFQSVLNDLEAFREHAAQSDDLTLIEIPCGLENRVVYEDEALRTSGKPAVAWNFRLVLDGDALSEVDPVPLLIQSLLHIQGLDNYREDLFTILTELYTNALDHGVLELDSAIKNNAAGFAEYSFLREERLKSLEGASIIITLEHEPAGQGGRLTICVEDSGKGFDVEMIENNAELSTALSGRGIRLVRNLCHSLSYRSGGCIAEAVFEWG</sequence>
<dbReference type="Gene3D" id="3.60.40.10">
    <property type="entry name" value="PPM-type phosphatase domain"/>
    <property type="match status" value="1"/>
</dbReference>
<dbReference type="Pfam" id="PF07228">
    <property type="entry name" value="SpoIIE"/>
    <property type="match status" value="1"/>
</dbReference>
<dbReference type="EMBL" id="UOFM01000148">
    <property type="protein sequence ID" value="VAW75785.1"/>
    <property type="molecule type" value="Genomic_DNA"/>
</dbReference>
<dbReference type="InterPro" id="IPR001932">
    <property type="entry name" value="PPM-type_phosphatase-like_dom"/>
</dbReference>
<dbReference type="Gene3D" id="3.40.50.2300">
    <property type="match status" value="1"/>
</dbReference>
<dbReference type="SMART" id="SM00331">
    <property type="entry name" value="PP2C_SIG"/>
    <property type="match status" value="1"/>
</dbReference>
<dbReference type="InterPro" id="IPR003594">
    <property type="entry name" value="HATPase_dom"/>
</dbReference>
<dbReference type="PANTHER" id="PTHR43156:SF2">
    <property type="entry name" value="STAGE II SPORULATION PROTEIN E"/>
    <property type="match status" value="1"/>
</dbReference>
<dbReference type="Pfam" id="PF00072">
    <property type="entry name" value="Response_reg"/>
    <property type="match status" value="1"/>
</dbReference>
<dbReference type="SMART" id="SM00448">
    <property type="entry name" value="REC"/>
    <property type="match status" value="1"/>
</dbReference>
<dbReference type="SUPFAM" id="SSF52172">
    <property type="entry name" value="CheY-like"/>
    <property type="match status" value="1"/>
</dbReference>
<dbReference type="SUPFAM" id="SSF55874">
    <property type="entry name" value="ATPase domain of HSP90 chaperone/DNA topoisomerase II/histidine kinase"/>
    <property type="match status" value="1"/>
</dbReference>
<dbReference type="InterPro" id="IPR036890">
    <property type="entry name" value="HATPase_C_sf"/>
</dbReference>
<name>A0A3B0Y4X4_9ZZZZ</name>
<dbReference type="InterPro" id="IPR052016">
    <property type="entry name" value="Bact_Sigma-Reg"/>
</dbReference>
<keyword evidence="1" id="KW-0378">Hydrolase</keyword>
<dbReference type="Gene3D" id="3.30.565.10">
    <property type="entry name" value="Histidine kinase-like ATPase, C-terminal domain"/>
    <property type="match status" value="1"/>
</dbReference>